<dbReference type="RefSeq" id="WP_019599909.1">
    <property type="nucleotide sequence ID" value="NZ_FNQC01000017.1"/>
</dbReference>
<feature type="domain" description="GmrSD restriction endonucleases N-terminal" evidence="1">
    <location>
        <begin position="12"/>
        <end position="80"/>
    </location>
</feature>
<organism evidence="2 3">
    <name type="scientific">Rhodonellum ikkaensis</name>
    <dbReference type="NCBI Taxonomy" id="336829"/>
    <lineage>
        <taxon>Bacteria</taxon>
        <taxon>Pseudomonadati</taxon>
        <taxon>Bacteroidota</taxon>
        <taxon>Cytophagia</taxon>
        <taxon>Cytophagales</taxon>
        <taxon>Cytophagaceae</taxon>
        <taxon>Rhodonellum</taxon>
    </lineage>
</organism>
<name>A0A1H3TER3_9BACT</name>
<comment type="caution">
    <text evidence="2">The sequence shown here is derived from an EMBL/GenBank/DDBJ whole genome shotgun (WGS) entry which is preliminary data.</text>
</comment>
<keyword evidence="3" id="KW-1185">Reference proteome</keyword>
<dbReference type="Pfam" id="PF03235">
    <property type="entry name" value="GmrSD_N"/>
    <property type="match status" value="1"/>
</dbReference>
<gene>
    <name evidence="2" type="ORF">SAMN05444412_1176</name>
</gene>
<evidence type="ECO:0000313" key="2">
    <source>
        <dbReference type="EMBL" id="SDZ48590.1"/>
    </source>
</evidence>
<reference evidence="2 3" key="1">
    <citation type="submission" date="2016-10" db="EMBL/GenBank/DDBJ databases">
        <authorList>
            <person name="Varghese N."/>
            <person name="Submissions S."/>
        </authorList>
    </citation>
    <scope>NUCLEOTIDE SEQUENCE [LARGE SCALE GENOMIC DNA]</scope>
    <source>
        <strain evidence="2 3">DSM 17997</strain>
    </source>
</reference>
<evidence type="ECO:0000259" key="1">
    <source>
        <dbReference type="Pfam" id="PF03235"/>
    </source>
</evidence>
<dbReference type="PANTHER" id="PTHR37292">
    <property type="entry name" value="VNG6097C"/>
    <property type="match status" value="1"/>
</dbReference>
<protein>
    <recommendedName>
        <fullName evidence="1">GmrSD restriction endonucleases N-terminal domain-containing protein</fullName>
    </recommendedName>
</protein>
<proteinExistence type="predicted"/>
<dbReference type="Proteomes" id="UP000199663">
    <property type="component" value="Unassembled WGS sequence"/>
</dbReference>
<accession>A0A1H3TER3</accession>
<dbReference type="InterPro" id="IPR004919">
    <property type="entry name" value="GmrSD_N"/>
</dbReference>
<dbReference type="PANTHER" id="PTHR37292:SF2">
    <property type="entry name" value="DUF262 DOMAIN-CONTAINING PROTEIN"/>
    <property type="match status" value="1"/>
</dbReference>
<evidence type="ECO:0000313" key="3">
    <source>
        <dbReference type="Proteomes" id="UP000199663"/>
    </source>
</evidence>
<sequence>MQKYSVNQHLIETILSWVKSGEIWIPKIQRPYVWDSSSKVCDLMDCLYQGYPVGYIIAWKNRNVKLKDGSLSEGKKVLID</sequence>
<dbReference type="EMBL" id="FNQC01000017">
    <property type="protein sequence ID" value="SDZ48590.1"/>
    <property type="molecule type" value="Genomic_DNA"/>
</dbReference>